<gene>
    <name evidence="2" type="ORF">POM88_030693</name>
</gene>
<evidence type="ECO:0000313" key="3">
    <source>
        <dbReference type="Proteomes" id="UP001237642"/>
    </source>
</evidence>
<organism evidence="2 3">
    <name type="scientific">Heracleum sosnowskyi</name>
    <dbReference type="NCBI Taxonomy" id="360622"/>
    <lineage>
        <taxon>Eukaryota</taxon>
        <taxon>Viridiplantae</taxon>
        <taxon>Streptophyta</taxon>
        <taxon>Embryophyta</taxon>
        <taxon>Tracheophyta</taxon>
        <taxon>Spermatophyta</taxon>
        <taxon>Magnoliopsida</taxon>
        <taxon>eudicotyledons</taxon>
        <taxon>Gunneridae</taxon>
        <taxon>Pentapetalae</taxon>
        <taxon>asterids</taxon>
        <taxon>campanulids</taxon>
        <taxon>Apiales</taxon>
        <taxon>Apiaceae</taxon>
        <taxon>Apioideae</taxon>
        <taxon>apioid superclade</taxon>
        <taxon>Tordylieae</taxon>
        <taxon>Tordyliinae</taxon>
        <taxon>Heracleum</taxon>
    </lineage>
</organism>
<feature type="signal peptide" evidence="1">
    <location>
        <begin position="1"/>
        <end position="23"/>
    </location>
</feature>
<comment type="caution">
    <text evidence="2">The sequence shown here is derived from an EMBL/GenBank/DDBJ whole genome shotgun (WGS) entry which is preliminary data.</text>
</comment>
<accession>A0AAD8HZ07</accession>
<reference evidence="2" key="2">
    <citation type="submission" date="2023-05" db="EMBL/GenBank/DDBJ databases">
        <authorList>
            <person name="Schelkunov M.I."/>
        </authorList>
    </citation>
    <scope>NUCLEOTIDE SEQUENCE</scope>
    <source>
        <strain evidence="2">Hsosn_3</strain>
        <tissue evidence="2">Leaf</tissue>
    </source>
</reference>
<evidence type="ECO:0000256" key="1">
    <source>
        <dbReference type="SAM" id="SignalP"/>
    </source>
</evidence>
<evidence type="ECO:0000313" key="2">
    <source>
        <dbReference type="EMBL" id="KAK1374500.1"/>
    </source>
</evidence>
<dbReference type="AlphaFoldDB" id="A0AAD8HZ07"/>
<keyword evidence="1" id="KW-0732">Signal</keyword>
<proteinExistence type="predicted"/>
<reference evidence="2" key="1">
    <citation type="submission" date="2023-02" db="EMBL/GenBank/DDBJ databases">
        <title>Genome of toxic invasive species Heracleum sosnowskyi carries increased number of genes despite the absence of recent whole-genome duplications.</title>
        <authorList>
            <person name="Schelkunov M."/>
            <person name="Shtratnikova V."/>
            <person name="Makarenko M."/>
            <person name="Klepikova A."/>
            <person name="Omelchenko D."/>
            <person name="Novikova G."/>
            <person name="Obukhova E."/>
            <person name="Bogdanov V."/>
            <person name="Penin A."/>
            <person name="Logacheva M."/>
        </authorList>
    </citation>
    <scope>NUCLEOTIDE SEQUENCE</scope>
    <source>
        <strain evidence="2">Hsosn_3</strain>
        <tissue evidence="2">Leaf</tissue>
    </source>
</reference>
<dbReference type="Proteomes" id="UP001237642">
    <property type="component" value="Unassembled WGS sequence"/>
</dbReference>
<sequence length="126" mass="13789">MEKNTTNLPFVLVLLLAISGAFLRSGRVEAMQESVIVNDCKISCENGSPKLLNGEWTCVDVVRQKQMIISTPEMMSTGIKSSSSKDGCDGLLAKCQGMYCNDLKDCGHCCGRTQAPFCMKHQCACW</sequence>
<feature type="chain" id="PRO_5042038755" evidence="1">
    <location>
        <begin position="24"/>
        <end position="126"/>
    </location>
</feature>
<keyword evidence="3" id="KW-1185">Reference proteome</keyword>
<protein>
    <submittedName>
        <fullName evidence="2">Uncharacterized protein</fullName>
    </submittedName>
</protein>
<dbReference type="EMBL" id="JAUIZM010000007">
    <property type="protein sequence ID" value="KAK1374500.1"/>
    <property type="molecule type" value="Genomic_DNA"/>
</dbReference>
<name>A0AAD8HZ07_9APIA</name>